<dbReference type="Proteomes" id="UP000321691">
    <property type="component" value="Unassembled WGS sequence"/>
</dbReference>
<dbReference type="Gene3D" id="3.40.50.360">
    <property type="match status" value="1"/>
</dbReference>
<dbReference type="PANTHER" id="PTHR39201:SF1">
    <property type="entry name" value="FLAVODOXIN-LIKE DOMAIN-CONTAINING PROTEIN"/>
    <property type="match status" value="1"/>
</dbReference>
<dbReference type="SUPFAM" id="SSF52218">
    <property type="entry name" value="Flavoproteins"/>
    <property type="match status" value="1"/>
</dbReference>
<dbReference type="InterPro" id="IPR029039">
    <property type="entry name" value="Flavoprotein-like_sf"/>
</dbReference>
<dbReference type="InterPro" id="IPR008254">
    <property type="entry name" value="Flavodoxin/NO_synth"/>
</dbReference>
<reference evidence="2 3" key="1">
    <citation type="submission" date="2019-07" db="EMBL/GenBank/DDBJ databases">
        <title>Whole genome shotgun sequence of Lactobacillus spicheri NBRC 107155.</title>
        <authorList>
            <person name="Hosoyama A."/>
            <person name="Uohara A."/>
            <person name="Ohji S."/>
            <person name="Ichikawa N."/>
        </authorList>
    </citation>
    <scope>NUCLEOTIDE SEQUENCE [LARGE SCALE GENOMIC DNA]</scope>
    <source>
        <strain evidence="2 3">NBRC 107155</strain>
    </source>
</reference>
<evidence type="ECO:0000259" key="1">
    <source>
        <dbReference type="Pfam" id="PF12682"/>
    </source>
</evidence>
<dbReference type="PANTHER" id="PTHR39201">
    <property type="entry name" value="EXPORTED PROTEIN-RELATED"/>
    <property type="match status" value="1"/>
</dbReference>
<gene>
    <name evidence="2" type="ORF">LSP04_20200</name>
</gene>
<evidence type="ECO:0000313" key="3">
    <source>
        <dbReference type="Proteomes" id="UP000321691"/>
    </source>
</evidence>
<feature type="domain" description="Flavodoxin-like" evidence="1">
    <location>
        <begin position="5"/>
        <end position="127"/>
    </location>
</feature>
<protein>
    <recommendedName>
        <fullName evidence="1">Flavodoxin-like domain-containing protein</fullName>
    </recommendedName>
</protein>
<name>A0ABQ0WRD5_9LACO</name>
<dbReference type="InterPro" id="IPR001226">
    <property type="entry name" value="Flavodoxin_CS"/>
</dbReference>
<dbReference type="RefSeq" id="WP_082605114.1">
    <property type="nucleotide sequence ID" value="NZ_BJZI01000037.1"/>
</dbReference>
<comment type="caution">
    <text evidence="2">The sequence shown here is derived from an EMBL/GenBank/DDBJ whole genome shotgun (WGS) entry which is preliminary data.</text>
</comment>
<evidence type="ECO:0000313" key="2">
    <source>
        <dbReference type="EMBL" id="GEO67601.1"/>
    </source>
</evidence>
<proteinExistence type="predicted"/>
<organism evidence="2 3">
    <name type="scientific">Levilactobacillus spicheri</name>
    <dbReference type="NCBI Taxonomy" id="216463"/>
    <lineage>
        <taxon>Bacteria</taxon>
        <taxon>Bacillati</taxon>
        <taxon>Bacillota</taxon>
        <taxon>Bacilli</taxon>
        <taxon>Lactobacillales</taxon>
        <taxon>Lactobacillaceae</taxon>
        <taxon>Levilactobacillus</taxon>
    </lineage>
</organism>
<dbReference type="Pfam" id="PF12682">
    <property type="entry name" value="Flavodoxin_4"/>
    <property type="match status" value="1"/>
</dbReference>
<sequence length="154" mass="16870">MQRAAVVYFSQTGTTAHAANEIHRIVGGPLIEIHRQPAYPEDYAQLVTVAQQEREAQVLPTLMPLTASLDDVDTVFLGFPSWWAQPPLVIDQFLRTTDLRGKTIVPFLTSVSSTIAESQATLQRLVQHAGARLAPGVTANTPEVLQAFMAQYEG</sequence>
<dbReference type="EMBL" id="BJZI01000037">
    <property type="protein sequence ID" value="GEO67601.1"/>
    <property type="molecule type" value="Genomic_DNA"/>
</dbReference>
<accession>A0ABQ0WRD5</accession>
<keyword evidence="3" id="KW-1185">Reference proteome</keyword>
<dbReference type="PROSITE" id="PS00201">
    <property type="entry name" value="FLAVODOXIN"/>
    <property type="match status" value="1"/>
</dbReference>